<dbReference type="PANTHER" id="PTHR32305">
    <property type="match status" value="1"/>
</dbReference>
<dbReference type="InterPro" id="IPR050708">
    <property type="entry name" value="T6SS_VgrG/RHS"/>
</dbReference>
<reference evidence="1 2" key="1">
    <citation type="submission" date="2020-06" db="EMBL/GenBank/DDBJ databases">
        <title>Sulfitobacter algicola sp. nov., isolated from green algae.</title>
        <authorList>
            <person name="Wang C."/>
        </authorList>
    </citation>
    <scope>NUCLEOTIDE SEQUENCE [LARGE SCALE GENOMIC DNA]</scope>
    <source>
        <strain evidence="1 2">1151</strain>
    </source>
</reference>
<dbReference type="RefSeq" id="WP_174138593.1">
    <property type="nucleotide sequence ID" value="NZ_JABUFE010000006.1"/>
</dbReference>
<dbReference type="NCBIfam" id="TIGR03696">
    <property type="entry name" value="Rhs_assc_core"/>
    <property type="match status" value="1"/>
</dbReference>
<evidence type="ECO:0000313" key="2">
    <source>
        <dbReference type="Proteomes" id="UP000777935"/>
    </source>
</evidence>
<gene>
    <name evidence="1" type="ORF">HRQ87_11955</name>
</gene>
<protein>
    <submittedName>
        <fullName evidence="1">Uncharacterized protein</fullName>
    </submittedName>
</protein>
<dbReference type="PANTHER" id="PTHR32305:SF15">
    <property type="entry name" value="PROTEIN RHSA-RELATED"/>
    <property type="match status" value="1"/>
</dbReference>
<dbReference type="EMBL" id="JABUFE010000006">
    <property type="protein sequence ID" value="NSX55519.1"/>
    <property type="molecule type" value="Genomic_DNA"/>
</dbReference>
<organism evidence="1 2">
    <name type="scientific">Parasulfitobacter algicola</name>
    <dbReference type="NCBI Taxonomy" id="2614809"/>
    <lineage>
        <taxon>Bacteria</taxon>
        <taxon>Pseudomonadati</taxon>
        <taxon>Pseudomonadota</taxon>
        <taxon>Alphaproteobacteria</taxon>
        <taxon>Rhodobacterales</taxon>
        <taxon>Roseobacteraceae</taxon>
        <taxon>Parasulfitobacter</taxon>
    </lineage>
</organism>
<name>A0ABX2IRK1_9RHOB</name>
<dbReference type="Gene3D" id="2.180.10.10">
    <property type="entry name" value="RHS repeat-associated core"/>
    <property type="match status" value="1"/>
</dbReference>
<dbReference type="InterPro" id="IPR022385">
    <property type="entry name" value="Rhs_assc_core"/>
</dbReference>
<proteinExistence type="predicted"/>
<comment type="caution">
    <text evidence="1">The sequence shown here is derived from an EMBL/GenBank/DDBJ whole genome shotgun (WGS) entry which is preliminary data.</text>
</comment>
<dbReference type="Proteomes" id="UP000777935">
    <property type="component" value="Unassembled WGS sequence"/>
</dbReference>
<sequence>MDMTPVAVIEAGQVYFIRADHIGRPLFATNTAGTKVWQATYLPFGGIHTTSGDAINLRFPGQWFQSESGLHQNWMRDYDPTTWR</sequence>
<keyword evidence="2" id="KW-1185">Reference proteome</keyword>
<accession>A0ABX2IRK1</accession>
<evidence type="ECO:0000313" key="1">
    <source>
        <dbReference type="EMBL" id="NSX55519.1"/>
    </source>
</evidence>